<dbReference type="CDD" id="cd14958">
    <property type="entry name" value="NHL_PAL_like"/>
    <property type="match status" value="1"/>
</dbReference>
<protein>
    <submittedName>
        <fullName evidence="1">Uncharacterized protein</fullName>
    </submittedName>
</protein>
<dbReference type="Proteomes" id="UP000510721">
    <property type="component" value="Chromosome"/>
</dbReference>
<dbReference type="Gene3D" id="2.120.10.30">
    <property type="entry name" value="TolB, C-terminal domain"/>
    <property type="match status" value="1"/>
</dbReference>
<keyword evidence="2" id="KW-1185">Reference proteome</keyword>
<evidence type="ECO:0000313" key="1">
    <source>
        <dbReference type="EMBL" id="QLL62967.1"/>
    </source>
</evidence>
<dbReference type="InterPro" id="IPR011042">
    <property type="entry name" value="6-blade_b-propeller_TolB-like"/>
</dbReference>
<dbReference type="PANTHER" id="PTHR10680:SF38">
    <property type="entry name" value="BLL1368 PROTEIN"/>
    <property type="match status" value="1"/>
</dbReference>
<dbReference type="Pfam" id="PF01436">
    <property type="entry name" value="NHL"/>
    <property type="match status" value="1"/>
</dbReference>
<dbReference type="EMBL" id="CP041238">
    <property type="protein sequence ID" value="QLL62967.1"/>
    <property type="molecule type" value="Genomic_DNA"/>
</dbReference>
<dbReference type="PROSITE" id="PS51125">
    <property type="entry name" value="NHL"/>
    <property type="match status" value="1"/>
</dbReference>
<reference evidence="1 2" key="1">
    <citation type="submission" date="2019-06" db="EMBL/GenBank/DDBJ databases">
        <title>Complete genome sequence of Ensifer mexicanus ITTG R7 isolated from nodules of Acacia angustissima (Mill.) Kuntze.</title>
        <authorList>
            <person name="Rincon-Rosales R."/>
            <person name="Rogel M.A."/>
            <person name="Guerrero G."/>
            <person name="Rincon-Molina C.I."/>
            <person name="Lopez-Lopez A."/>
            <person name="Martinez-Romero E."/>
        </authorList>
    </citation>
    <scope>NUCLEOTIDE SEQUENCE [LARGE SCALE GENOMIC DNA]</scope>
    <source>
        <strain evidence="1 2">ITTG R7</strain>
    </source>
</reference>
<evidence type="ECO:0000313" key="2">
    <source>
        <dbReference type="Proteomes" id="UP000510721"/>
    </source>
</evidence>
<dbReference type="RefSeq" id="WP_180938880.1">
    <property type="nucleotide sequence ID" value="NZ_CP041238.1"/>
</dbReference>
<proteinExistence type="predicted"/>
<accession>A0A859QMA2</accession>
<dbReference type="SUPFAM" id="SSF101898">
    <property type="entry name" value="NHL repeat"/>
    <property type="match status" value="1"/>
</dbReference>
<dbReference type="InterPro" id="IPR001258">
    <property type="entry name" value="NHL_repeat"/>
</dbReference>
<gene>
    <name evidence="1" type="ORF">FKV68_16695</name>
</gene>
<dbReference type="KEGG" id="emx:FKV68_16695"/>
<organism evidence="1 2">
    <name type="scientific">Sinorhizobium mexicanum</name>
    <dbReference type="NCBI Taxonomy" id="375549"/>
    <lineage>
        <taxon>Bacteria</taxon>
        <taxon>Pseudomonadati</taxon>
        <taxon>Pseudomonadota</taxon>
        <taxon>Alphaproteobacteria</taxon>
        <taxon>Hyphomicrobiales</taxon>
        <taxon>Rhizobiaceae</taxon>
        <taxon>Sinorhizobium/Ensifer group</taxon>
        <taxon>Sinorhizobium</taxon>
    </lineage>
</organism>
<dbReference type="PANTHER" id="PTHR10680">
    <property type="entry name" value="PEPTIDYL-GLYCINE ALPHA-AMIDATING MONOOXYGENASE"/>
    <property type="match status" value="1"/>
</dbReference>
<dbReference type="AlphaFoldDB" id="A0A859QMA2"/>
<sequence length="319" mass="35001">MTVILGEGDYRYSVQRGWGRLPGGWSLNEVGGVGVDARDRVYVFNRGEHPMVVFDREGNFLSSWGEGIFKRPHAIHMGPDDTIFCTDDGDHTVRKCTLDGKVLLTIGVPGQPSPYMSLRPFCRCTHTACAPNGDIYVSDGYGNACVHKYTADGRYLKSWGTPGTQPGQFNIPHNITCDADGWVYVADRESHRIQVFDGEGRYETQWNNLHRPSGLYMPLGSCPICYVGEAGPTMNINRKVPNLGARVSILDHRGRTLAQLGDVQAGNDPGQFLSPHGISVDSEGSIYVGEVSRTAWGNLNPGVPAPEPLHCLTKLTKIR</sequence>
<name>A0A859QMA2_9HYPH</name>